<dbReference type="InterPro" id="IPR001173">
    <property type="entry name" value="Glyco_trans_2-like"/>
</dbReference>
<dbReference type="PANTHER" id="PTHR48090:SF1">
    <property type="entry name" value="PROPHAGE BACTOPRENOL GLUCOSYL TRANSFERASE HOMOLOG"/>
    <property type="match status" value="1"/>
</dbReference>
<evidence type="ECO:0000259" key="10">
    <source>
        <dbReference type="Pfam" id="PF00535"/>
    </source>
</evidence>
<dbReference type="InterPro" id="IPR029044">
    <property type="entry name" value="Nucleotide-diphossugar_trans"/>
</dbReference>
<dbReference type="FunFam" id="3.90.550.10:FF:000079">
    <property type="entry name" value="Probable glycosyl transferase"/>
    <property type="match status" value="1"/>
</dbReference>
<keyword evidence="2" id="KW-1003">Cell membrane</keyword>
<evidence type="ECO:0000256" key="8">
    <source>
        <dbReference type="ARBA" id="ARBA00038152"/>
    </source>
</evidence>
<keyword evidence="4 11" id="KW-0808">Transferase</keyword>
<sequence length="332" mass="36897">MAIDSRPVSYSIIVPVFNEEAVLPVLLRRLDQLLTRLRGTAEVIIVDDGSSDSGPIVLEALVKRDPRYRLIGLSRNFGHQVAITAGMDAAQGQAIVVMDADLQDPPEVVEQLIAKWEEGYEVVYARRLSRAGESRFKRSTAHLFYRILGRITSVRIPADVGDFRLIDRKVLDALRQMPERDRFVRGMIAWLGFRQTEVTFHRLERAAGETKYPLLKMTRLALAAALGFSDAPLRLAIWCGLVVSCLALLYGGWVLVLWMSKDSHLVAGWSSTMVVISLLCGLNMLMTGIVGLYIGRIHAEVKHRPLYVVQKRLGFDRGQAAPASAAAHAMHG</sequence>
<evidence type="ECO:0000256" key="2">
    <source>
        <dbReference type="ARBA" id="ARBA00022475"/>
    </source>
</evidence>
<dbReference type="GO" id="GO:0016757">
    <property type="term" value="F:glycosyltransferase activity"/>
    <property type="evidence" value="ECO:0007669"/>
    <property type="project" value="UniProtKB-KW"/>
</dbReference>
<feature type="transmembrane region" description="Helical" evidence="9">
    <location>
        <begin position="271"/>
        <end position="294"/>
    </location>
</feature>
<dbReference type="AlphaFoldDB" id="A0A0A3XK52"/>
<keyword evidence="7 9" id="KW-0472">Membrane</keyword>
<protein>
    <submittedName>
        <fullName evidence="11">Glycosyltransferase</fullName>
    </submittedName>
</protein>
<dbReference type="EMBL" id="JRPN01000043">
    <property type="protein sequence ID" value="KGT73629.1"/>
    <property type="molecule type" value="Genomic_DNA"/>
</dbReference>
<reference evidence="11 12" key="1">
    <citation type="submission" date="2014-09" db="EMBL/GenBank/DDBJ databases">
        <title>Draft genome of Bradyrhizobium japonicum Is-34.</title>
        <authorList>
            <person name="Tsurumaru H."/>
            <person name="Yamakawa T."/>
            <person name="Hashimoto S."/>
            <person name="Okizaki K."/>
            <person name="Kanesaki Y."/>
            <person name="Yoshikawa H."/>
            <person name="Yajima S."/>
        </authorList>
    </citation>
    <scope>NUCLEOTIDE SEQUENCE [LARGE SCALE GENOMIC DNA]</scope>
    <source>
        <strain evidence="11 12">Is-34</strain>
    </source>
</reference>
<comment type="caution">
    <text evidence="11">The sequence shown here is derived from an EMBL/GenBank/DDBJ whole genome shotgun (WGS) entry which is preliminary data.</text>
</comment>
<dbReference type="Proteomes" id="UP000030377">
    <property type="component" value="Unassembled WGS sequence"/>
</dbReference>
<keyword evidence="6 9" id="KW-1133">Transmembrane helix</keyword>
<evidence type="ECO:0000313" key="12">
    <source>
        <dbReference type="Proteomes" id="UP000030377"/>
    </source>
</evidence>
<dbReference type="Gene3D" id="3.90.550.10">
    <property type="entry name" value="Spore Coat Polysaccharide Biosynthesis Protein SpsA, Chain A"/>
    <property type="match status" value="1"/>
</dbReference>
<keyword evidence="5 9" id="KW-0812">Transmembrane</keyword>
<name>A0A0A3XK52_BRAJP</name>
<dbReference type="PANTHER" id="PTHR48090">
    <property type="entry name" value="UNDECAPRENYL-PHOSPHATE 4-DEOXY-4-FORMAMIDO-L-ARABINOSE TRANSFERASE-RELATED"/>
    <property type="match status" value="1"/>
</dbReference>
<evidence type="ECO:0000256" key="3">
    <source>
        <dbReference type="ARBA" id="ARBA00022676"/>
    </source>
</evidence>
<evidence type="ECO:0000256" key="4">
    <source>
        <dbReference type="ARBA" id="ARBA00022679"/>
    </source>
</evidence>
<dbReference type="GO" id="GO:0005886">
    <property type="term" value="C:plasma membrane"/>
    <property type="evidence" value="ECO:0007669"/>
    <property type="project" value="UniProtKB-SubCell"/>
</dbReference>
<dbReference type="InterPro" id="IPR050256">
    <property type="entry name" value="Glycosyltransferase_2"/>
</dbReference>
<evidence type="ECO:0000313" key="11">
    <source>
        <dbReference type="EMBL" id="KGT73629.1"/>
    </source>
</evidence>
<evidence type="ECO:0000256" key="7">
    <source>
        <dbReference type="ARBA" id="ARBA00023136"/>
    </source>
</evidence>
<evidence type="ECO:0000256" key="1">
    <source>
        <dbReference type="ARBA" id="ARBA00004651"/>
    </source>
</evidence>
<comment type="subcellular location">
    <subcellularLocation>
        <location evidence="1">Cell membrane</location>
        <topology evidence="1">Multi-pass membrane protein</topology>
    </subcellularLocation>
</comment>
<accession>A0A0A3XK52</accession>
<comment type="similarity">
    <text evidence="8">Belongs to the glycosyltransferase 2 family. GtrB subfamily.</text>
</comment>
<evidence type="ECO:0000256" key="9">
    <source>
        <dbReference type="SAM" id="Phobius"/>
    </source>
</evidence>
<dbReference type="CDD" id="cd04187">
    <property type="entry name" value="DPM1_like_bac"/>
    <property type="match status" value="1"/>
</dbReference>
<dbReference type="SUPFAM" id="SSF53448">
    <property type="entry name" value="Nucleotide-diphospho-sugar transferases"/>
    <property type="match status" value="1"/>
</dbReference>
<feature type="domain" description="Glycosyltransferase 2-like" evidence="10">
    <location>
        <begin position="11"/>
        <end position="174"/>
    </location>
</feature>
<keyword evidence="3" id="KW-0328">Glycosyltransferase</keyword>
<evidence type="ECO:0000256" key="6">
    <source>
        <dbReference type="ARBA" id="ARBA00022989"/>
    </source>
</evidence>
<gene>
    <name evidence="11" type="ORF">MA20_43245</name>
</gene>
<evidence type="ECO:0000256" key="5">
    <source>
        <dbReference type="ARBA" id="ARBA00022692"/>
    </source>
</evidence>
<organism evidence="11 12">
    <name type="scientific">Bradyrhizobium japonicum</name>
    <dbReference type="NCBI Taxonomy" id="375"/>
    <lineage>
        <taxon>Bacteria</taxon>
        <taxon>Pseudomonadati</taxon>
        <taxon>Pseudomonadota</taxon>
        <taxon>Alphaproteobacteria</taxon>
        <taxon>Hyphomicrobiales</taxon>
        <taxon>Nitrobacteraceae</taxon>
        <taxon>Bradyrhizobium</taxon>
    </lineage>
</organism>
<dbReference type="Pfam" id="PF00535">
    <property type="entry name" value="Glycos_transf_2"/>
    <property type="match status" value="1"/>
</dbReference>
<proteinExistence type="inferred from homology"/>
<dbReference type="RefSeq" id="WP_041960545.1">
    <property type="nucleotide sequence ID" value="NZ_JRPN01000043.1"/>
</dbReference>
<feature type="transmembrane region" description="Helical" evidence="9">
    <location>
        <begin position="235"/>
        <end position="259"/>
    </location>
</feature>